<dbReference type="GeneID" id="102803046"/>
<dbReference type="Gene3D" id="3.80.10.10">
    <property type="entry name" value="Ribonuclease Inhibitor"/>
    <property type="match status" value="3"/>
</dbReference>
<dbReference type="Pfam" id="PF23598">
    <property type="entry name" value="LRR_14"/>
    <property type="match status" value="1"/>
</dbReference>
<sequence>MATDSCRTQIVPVHSGLETAGNRFLDVPGGNTQLQNTTDISTAPVSVPPIGGFQQGGSNLTGSRQFAKKGRHTQNSSASAKSGLLLKSYEEEQKIFTDARVETVTKLYLNRERQAGLAHFNLMTTRWPSTFETKLFTERFLQSKTADIKTLQPQFDDDEVASTSTYTQKSLIQSVQEDTATCVEMELDLSHKKHKSIDLSRLGLYKDLRILNLKHSELTIVPSEIGECHELQKLDLSFNKISKIPESLYALEQLTELNMRSNALTSVPDEIGKLKSMKTLNLSSNKIEKIPASLCALEKLTELNMGSNALTSIPDEIGKLKSMETLDLSFNKIDKIPDSLCALEKLTELYMNDNALTSVPDEIGKLKSMKTLNLSSNKIEKIPASLCTLEQLTELDMKYNALTAIPDEISKLKSMNILNLDNNKMEKIPDSLT</sequence>
<keyword evidence="1" id="KW-0433">Leucine-rich repeat</keyword>
<dbReference type="Pfam" id="PF13855">
    <property type="entry name" value="LRR_8"/>
    <property type="match status" value="1"/>
</dbReference>
<dbReference type="InterPro" id="IPR032675">
    <property type="entry name" value="LRR_dom_sf"/>
</dbReference>
<evidence type="ECO:0000259" key="3">
    <source>
        <dbReference type="Pfam" id="PF23598"/>
    </source>
</evidence>
<proteinExistence type="predicted"/>
<dbReference type="SUPFAM" id="SSF52058">
    <property type="entry name" value="L domain-like"/>
    <property type="match status" value="1"/>
</dbReference>
<keyword evidence="2" id="KW-0677">Repeat</keyword>
<dbReference type="InterPro" id="IPR003591">
    <property type="entry name" value="Leu-rich_rpt_typical-subtyp"/>
</dbReference>
<evidence type="ECO:0000256" key="1">
    <source>
        <dbReference type="ARBA" id="ARBA00022614"/>
    </source>
</evidence>
<name>A0ABM0M0N8_SACKO</name>
<dbReference type="SMART" id="SM00365">
    <property type="entry name" value="LRR_SD22"/>
    <property type="match status" value="6"/>
</dbReference>
<dbReference type="InterPro" id="IPR001611">
    <property type="entry name" value="Leu-rich_rpt"/>
</dbReference>
<dbReference type="PRINTS" id="PR00019">
    <property type="entry name" value="LEURICHRPT"/>
</dbReference>
<evidence type="ECO:0000313" key="5">
    <source>
        <dbReference type="RefSeq" id="XP_006813579.1"/>
    </source>
</evidence>
<keyword evidence="4" id="KW-1185">Reference proteome</keyword>
<organism evidence="4 5">
    <name type="scientific">Saccoglossus kowalevskii</name>
    <name type="common">Acorn worm</name>
    <dbReference type="NCBI Taxonomy" id="10224"/>
    <lineage>
        <taxon>Eukaryota</taxon>
        <taxon>Metazoa</taxon>
        <taxon>Hemichordata</taxon>
        <taxon>Enteropneusta</taxon>
        <taxon>Harrimaniidae</taxon>
        <taxon>Saccoglossus</taxon>
    </lineage>
</organism>
<reference evidence="5" key="1">
    <citation type="submission" date="2025-08" db="UniProtKB">
        <authorList>
            <consortium name="RefSeq"/>
        </authorList>
    </citation>
    <scope>IDENTIFICATION</scope>
    <source>
        <tissue evidence="5">Testes</tissue>
    </source>
</reference>
<dbReference type="Pfam" id="PF00560">
    <property type="entry name" value="LRR_1"/>
    <property type="match status" value="2"/>
</dbReference>
<dbReference type="PANTHER" id="PTHR48051:SF46">
    <property type="entry name" value="LEUCINE RICH REPEAT-CONTAINING DOMAIN PROTEIN"/>
    <property type="match status" value="1"/>
</dbReference>
<dbReference type="PROSITE" id="PS51450">
    <property type="entry name" value="LRR"/>
    <property type="match status" value="5"/>
</dbReference>
<feature type="domain" description="Disease resistance R13L4/SHOC-2-like LRR" evidence="3">
    <location>
        <begin position="354"/>
        <end position="423"/>
    </location>
</feature>
<evidence type="ECO:0000256" key="2">
    <source>
        <dbReference type="ARBA" id="ARBA00022737"/>
    </source>
</evidence>
<accession>A0ABM0M0N8</accession>
<dbReference type="PANTHER" id="PTHR48051">
    <property type="match status" value="1"/>
</dbReference>
<dbReference type="SMART" id="SM00369">
    <property type="entry name" value="LRR_TYP"/>
    <property type="match status" value="9"/>
</dbReference>
<dbReference type="InterPro" id="IPR050216">
    <property type="entry name" value="LRR_domain-containing"/>
</dbReference>
<gene>
    <name evidence="5" type="primary">LOC102803046</name>
</gene>
<dbReference type="Proteomes" id="UP000694865">
    <property type="component" value="Unplaced"/>
</dbReference>
<evidence type="ECO:0000313" key="4">
    <source>
        <dbReference type="Proteomes" id="UP000694865"/>
    </source>
</evidence>
<protein>
    <submittedName>
        <fullName evidence="5">Leucine-rich repeat and death domain-containing protein 1-like</fullName>
    </submittedName>
</protein>
<dbReference type="SMART" id="SM00364">
    <property type="entry name" value="LRR_BAC"/>
    <property type="match status" value="9"/>
</dbReference>
<dbReference type="RefSeq" id="XP_006813579.1">
    <property type="nucleotide sequence ID" value="XM_006813516.1"/>
</dbReference>
<dbReference type="InterPro" id="IPR055414">
    <property type="entry name" value="LRR_R13L4/SHOC2-like"/>
</dbReference>